<gene>
    <name evidence="1" type="ORF">MM415B04908_0007</name>
</gene>
<name>A0A6M3LPQ2_9ZZZZ</name>
<evidence type="ECO:0000313" key="1">
    <source>
        <dbReference type="EMBL" id="QJA96169.1"/>
    </source>
</evidence>
<dbReference type="AlphaFoldDB" id="A0A6M3LPQ2"/>
<proteinExistence type="predicted"/>
<sequence length="44" mass="5227">MVTWDDLAVRLNKASDEFERAIKAFESLTKTYDELIDYCKKIQK</sequence>
<dbReference type="EMBL" id="MT143376">
    <property type="protein sequence ID" value="QJA96169.1"/>
    <property type="molecule type" value="Genomic_DNA"/>
</dbReference>
<accession>A0A6M3LPQ2</accession>
<reference evidence="1" key="1">
    <citation type="submission" date="2020-03" db="EMBL/GenBank/DDBJ databases">
        <title>The deep terrestrial virosphere.</title>
        <authorList>
            <person name="Holmfeldt K."/>
            <person name="Nilsson E."/>
            <person name="Simone D."/>
            <person name="Lopez-Fernandez M."/>
            <person name="Wu X."/>
            <person name="de Brujin I."/>
            <person name="Lundin D."/>
            <person name="Andersson A."/>
            <person name="Bertilsson S."/>
            <person name="Dopson M."/>
        </authorList>
    </citation>
    <scope>NUCLEOTIDE SEQUENCE</scope>
    <source>
        <strain evidence="1">MM415B04908</strain>
    </source>
</reference>
<organism evidence="1">
    <name type="scientific">viral metagenome</name>
    <dbReference type="NCBI Taxonomy" id="1070528"/>
    <lineage>
        <taxon>unclassified sequences</taxon>
        <taxon>metagenomes</taxon>
        <taxon>organismal metagenomes</taxon>
    </lineage>
</organism>
<protein>
    <submittedName>
        <fullName evidence="1">Uncharacterized protein</fullName>
    </submittedName>
</protein>